<dbReference type="RefSeq" id="WP_167872431.1">
    <property type="nucleotide sequence ID" value="NZ_CP048852.1"/>
</dbReference>
<dbReference type="Proteomes" id="UP000501914">
    <property type="component" value="Chromosome"/>
</dbReference>
<dbReference type="Pfam" id="PF24060">
    <property type="entry name" value="DUF7361"/>
    <property type="match status" value="1"/>
</dbReference>
<keyword evidence="8" id="KW-1185">Reference proteome</keyword>
<feature type="domain" description="DUF7359" evidence="4">
    <location>
        <begin position="531"/>
        <end position="653"/>
    </location>
</feature>
<evidence type="ECO:0000313" key="8">
    <source>
        <dbReference type="Proteomes" id="UP000501914"/>
    </source>
</evidence>
<dbReference type="InterPro" id="IPR003961">
    <property type="entry name" value="FN3_dom"/>
</dbReference>
<dbReference type="InterPro" id="IPR010572">
    <property type="entry name" value="Tail_dom"/>
</dbReference>
<dbReference type="SUPFAM" id="SSF49265">
    <property type="entry name" value="Fibronectin type III"/>
    <property type="match status" value="1"/>
</dbReference>
<dbReference type="EMBL" id="CP048852">
    <property type="protein sequence ID" value="QIW79963.1"/>
    <property type="molecule type" value="Genomic_DNA"/>
</dbReference>
<feature type="coiled-coil region" evidence="1">
    <location>
        <begin position="295"/>
        <end position="329"/>
    </location>
</feature>
<gene>
    <name evidence="7" type="ORF">G4P54_09180</name>
</gene>
<dbReference type="Pfam" id="PF24059">
    <property type="entry name" value="DUF7360"/>
    <property type="match status" value="1"/>
</dbReference>
<reference evidence="7 8" key="1">
    <citation type="submission" date="2020-02" db="EMBL/GenBank/DDBJ databases">
        <title>Genome sequencing, annotation and comparative genomic analysis of Bacillus tequilensis EA-CB0015, an effective biological control agent against Pseudocercospora fijiensis in banana plants.</title>
        <authorList>
            <person name="Cuellar-Gaviria T.Z."/>
            <person name="Ju K.-S."/>
            <person name="Villegas-Escobar V."/>
        </authorList>
    </citation>
    <scope>NUCLEOTIDE SEQUENCE [LARGE SCALE GENOMIC DNA]</scope>
    <source>
        <strain evidence="7 8">EA-CB0015</strain>
    </source>
</reference>
<evidence type="ECO:0000259" key="2">
    <source>
        <dbReference type="Pfam" id="PF06605"/>
    </source>
</evidence>
<evidence type="ECO:0000259" key="4">
    <source>
        <dbReference type="Pfam" id="PF24058"/>
    </source>
</evidence>
<dbReference type="InterPro" id="IPR055785">
    <property type="entry name" value="DUF7361"/>
</dbReference>
<dbReference type="InterPro" id="IPR036116">
    <property type="entry name" value="FN3_sf"/>
</dbReference>
<feature type="domain" description="DUF7360" evidence="5">
    <location>
        <begin position="685"/>
        <end position="723"/>
    </location>
</feature>
<sequence length="880" mass="98943">MITIRKDTEIKNIRLSLAKPDKTKIANIDEVLNPTVTLNHGSSVHELSFSIPLKATYDGVIKRNHVVDLLKPWYLIKTEFYGLTIWFIITKRTKSFSSEMDTVQVECRSLQHELSRISVLKYEETSKNLLEVVTDCLKNTSWTVGYIDTLFNIKRRQFDVSSTNKLDFLYSICEKFDAVPVFDTVKETVSFYKESDISKYKGLKLNPRQYMISMDDSDDADELVTRLYATGKDGISINSVNPTGQSYIDDFSYFLFPFQRDEQRNVISHSAYMPDELCHAILDYNDLVNNEGNAFNKLLTQKNESESRLTELKNELYILDLEVQKLLDRIEVAKKAGDDTSKLKAQLAIKQKAVAEKKNQIDAIESTISQISASISKLKEKLSFENNFSENKQKLLSRFISTTEWSNDSIYDENELYDDANEELESRNTPPVNITLNIVNFFNCLSEKHNWDRLSLGDIVRVQQNDLNTDIKAILSAITIDFEQSNIGVTITNGKRVQSDFEKIIKTVYRTNKISTELNKRKIEWDKVTENFNIRNDRISVQPAPPIIASDGTAITHKVNDNGSVDITIQWNYVESNEDKYNIDGFEVYLHGSDDNEEYTFGSVQASENLQNVKYDRRTATFTGLPSNMYYTIGVQAYRRVDADIDNNQILLSDIVKSNHPSENPYLPTPSIEVKGSLSGKVNGLYTISTEAKPEDPETGTIWIDPKTNKQELFNGEEWIVSSAGSADSLNGFSASTTTSPNSIPVRNESGIISGSIDGNAELLGGRAASDYALAENIPVPPKFAKGTYTGDGTPSKQIPLAFTPDLVKITPISTEDTQLVIENQLGGYAYQVTSTGLSLIGGDLSYGALGTNLFITGSDSNCRGNKLNVKYIWEAYQQN</sequence>
<feature type="domain" description="YOMG-like N-terminal" evidence="3">
    <location>
        <begin position="17"/>
        <end position="107"/>
    </location>
</feature>
<protein>
    <submittedName>
        <fullName evidence="7">Uncharacterized protein</fullName>
    </submittedName>
</protein>
<dbReference type="Pfam" id="PF06605">
    <property type="entry name" value="Prophage_tail"/>
    <property type="match status" value="1"/>
</dbReference>
<dbReference type="InterPro" id="IPR055784">
    <property type="entry name" value="DUF7360"/>
</dbReference>
<keyword evidence="1" id="KW-0175">Coiled coil</keyword>
<dbReference type="Pfam" id="PF24049">
    <property type="entry name" value="YOMG_N"/>
    <property type="match status" value="1"/>
</dbReference>
<evidence type="ECO:0000259" key="3">
    <source>
        <dbReference type="Pfam" id="PF24049"/>
    </source>
</evidence>
<feature type="domain" description="Tail spike" evidence="2">
    <location>
        <begin position="125"/>
        <end position="253"/>
    </location>
</feature>
<evidence type="ECO:0000259" key="5">
    <source>
        <dbReference type="Pfam" id="PF24059"/>
    </source>
</evidence>
<dbReference type="InterPro" id="IPR055783">
    <property type="entry name" value="DUF7359"/>
</dbReference>
<proteinExistence type="predicted"/>
<dbReference type="Gene3D" id="2.60.40.10">
    <property type="entry name" value="Immunoglobulins"/>
    <property type="match status" value="1"/>
</dbReference>
<dbReference type="InterPro" id="IPR057796">
    <property type="entry name" value="YOMG-like_N"/>
</dbReference>
<dbReference type="InterPro" id="IPR013783">
    <property type="entry name" value="Ig-like_fold"/>
</dbReference>
<evidence type="ECO:0000259" key="6">
    <source>
        <dbReference type="Pfam" id="PF24060"/>
    </source>
</evidence>
<name>A0A6H0WKZ2_9BACI</name>
<dbReference type="Pfam" id="PF24058">
    <property type="entry name" value="DUF7359"/>
    <property type="match status" value="1"/>
</dbReference>
<feature type="domain" description="DUF7361" evidence="6">
    <location>
        <begin position="784"/>
        <end position="878"/>
    </location>
</feature>
<dbReference type="CDD" id="cd00063">
    <property type="entry name" value="FN3"/>
    <property type="match status" value="1"/>
</dbReference>
<organism evidence="7 8">
    <name type="scientific">Bacillus tequilensis</name>
    <dbReference type="NCBI Taxonomy" id="227866"/>
    <lineage>
        <taxon>Bacteria</taxon>
        <taxon>Bacillati</taxon>
        <taxon>Bacillota</taxon>
        <taxon>Bacilli</taxon>
        <taxon>Bacillales</taxon>
        <taxon>Bacillaceae</taxon>
        <taxon>Bacillus</taxon>
    </lineage>
</organism>
<dbReference type="AlphaFoldDB" id="A0A6H0WKZ2"/>
<evidence type="ECO:0000256" key="1">
    <source>
        <dbReference type="SAM" id="Coils"/>
    </source>
</evidence>
<dbReference type="KEGG" id="bteq:G4P54_09180"/>
<accession>A0A6H0WKZ2</accession>
<evidence type="ECO:0000313" key="7">
    <source>
        <dbReference type="EMBL" id="QIW79963.1"/>
    </source>
</evidence>